<dbReference type="EMBL" id="WOFH01000003">
    <property type="protein sequence ID" value="MUN36997.1"/>
    <property type="molecule type" value="Genomic_DNA"/>
</dbReference>
<dbReference type="SUPFAM" id="SSF51294">
    <property type="entry name" value="Hedgehog/intein (Hint) domain"/>
    <property type="match status" value="1"/>
</dbReference>
<gene>
    <name evidence="1" type="ORF">GNZ18_10355</name>
</gene>
<dbReference type="InterPro" id="IPR036844">
    <property type="entry name" value="Hint_dom_sf"/>
</dbReference>
<dbReference type="AlphaFoldDB" id="A0A7K1KY63"/>
<protein>
    <submittedName>
        <fullName evidence="1">Uncharacterized protein</fullName>
    </submittedName>
</protein>
<organism evidence="1 2">
    <name type="scientific">Actinomadura litoris</name>
    <dbReference type="NCBI Taxonomy" id="2678616"/>
    <lineage>
        <taxon>Bacteria</taxon>
        <taxon>Bacillati</taxon>
        <taxon>Actinomycetota</taxon>
        <taxon>Actinomycetes</taxon>
        <taxon>Streptosporangiales</taxon>
        <taxon>Thermomonosporaceae</taxon>
        <taxon>Actinomadura</taxon>
    </lineage>
</organism>
<sequence length="120" mass="13133">MSLISSKAPSPWCKDSASYPVTADTDGRAGHRPAFVIATDNHPFWVGDQQRWMSAGELKPGMWLRTSAGTHIQITAIGAWTQQQHVRNLTVKDDHTYYVLAGNLPSGWGERSSGLLAPKS</sequence>
<keyword evidence="2" id="KW-1185">Reference proteome</keyword>
<reference evidence="1 2" key="1">
    <citation type="submission" date="2019-11" db="EMBL/GenBank/DDBJ databases">
        <authorList>
            <person name="Cao P."/>
        </authorList>
    </citation>
    <scope>NUCLEOTIDE SEQUENCE [LARGE SCALE GENOMIC DNA]</scope>
    <source>
        <strain evidence="1 2">NEAU-AAG5</strain>
    </source>
</reference>
<accession>A0A7K1KY63</accession>
<dbReference type="Gene3D" id="2.170.16.10">
    <property type="entry name" value="Hedgehog/Intein (Hint) domain"/>
    <property type="match status" value="1"/>
</dbReference>
<dbReference type="Pfam" id="PF07591">
    <property type="entry name" value="PT-HINT"/>
    <property type="match status" value="1"/>
</dbReference>
<proteinExistence type="predicted"/>
<evidence type="ECO:0000313" key="1">
    <source>
        <dbReference type="EMBL" id="MUN36997.1"/>
    </source>
</evidence>
<comment type="caution">
    <text evidence="1">The sequence shown here is derived from an EMBL/GenBank/DDBJ whole genome shotgun (WGS) entry which is preliminary data.</text>
</comment>
<name>A0A7K1KY63_9ACTN</name>
<dbReference type="Proteomes" id="UP000432015">
    <property type="component" value="Unassembled WGS sequence"/>
</dbReference>
<evidence type="ECO:0000313" key="2">
    <source>
        <dbReference type="Proteomes" id="UP000432015"/>
    </source>
</evidence>